<comment type="function">
    <text evidence="6">Decapping enzyme for NAD-capped RNAs: specifically hydrolyzes the nicotinamide adenine dinucleotide (NAD) cap from a subset of RNAs by removing the entire NAD moiety from the 5'-end of an NAD-capped RNA.</text>
</comment>
<comment type="catalytic activity">
    <reaction evidence="4">
        <text>a 5'-end triphospho-ribonucleoside in mRNA + H2O = a 5'-end phospho-ribonucleoside in mRNA + diphosphate + H(+)</text>
        <dbReference type="Rhea" id="RHEA:78683"/>
        <dbReference type="Rhea" id="RHEA-COMP:15692"/>
        <dbReference type="Rhea" id="RHEA-COMP:17164"/>
        <dbReference type="ChEBI" id="CHEBI:15377"/>
        <dbReference type="ChEBI" id="CHEBI:15378"/>
        <dbReference type="ChEBI" id="CHEBI:33019"/>
        <dbReference type="ChEBI" id="CHEBI:138282"/>
        <dbReference type="ChEBI" id="CHEBI:167618"/>
    </reaction>
    <physiologicalReaction direction="left-to-right" evidence="4">
        <dbReference type="Rhea" id="RHEA:78684"/>
    </physiologicalReaction>
</comment>
<name>A0A0C9WII1_9AGAR</name>
<proteinExistence type="inferred from homology"/>
<keyword evidence="10" id="KW-1185">Reference proteome</keyword>
<dbReference type="HOGENOM" id="CLU_024877_1_2_1"/>
<dbReference type="InterPro" id="IPR039039">
    <property type="entry name" value="RAI1-like_fam"/>
</dbReference>
<dbReference type="PANTHER" id="PTHR12395:SF9">
    <property type="entry name" value="DECAPPING AND EXORIBONUCLEASE PROTEIN"/>
    <property type="match status" value="1"/>
</dbReference>
<dbReference type="GO" id="GO:0034353">
    <property type="term" value="F:mRNA 5'-diphosphatase activity"/>
    <property type="evidence" value="ECO:0007669"/>
    <property type="project" value="TreeGrafter"/>
</dbReference>
<evidence type="ECO:0000256" key="5">
    <source>
        <dbReference type="ARBA" id="ARBA00048124"/>
    </source>
</evidence>
<sequence length="442" mass="49768">MSATGKRAVADLLDDDGDAHNSLLHSQGADGHRPPKKQQTSTPSSKSYLSTLSYPSTSTPILKQTPFQQPSQLISFSYTPEYVLEFTDSALRYFVDPPVGAKLDYGYERWVRKPDERGRLDGLLKAISHIRKDPMRAPNLPEIGLVSWRGVMTKMLAAPYEEREGWDLNVMFVNGTLYLEEHLTEARLKEKNDMEPRQRRQSYFGYAFESYCTSETPTRQNGPPSSGAPFGWGGDVNTNVQWCSVVRTKLGDTRMVIGGEVDCIRGRYTGKTDSFVELKTSLVIRGPHDEGRFEKKLLKFYLQSFLLGVPEILVGFRTPAGVVTTTQTFKTIHLPRLVRGKPDAWDPLICLDWGHRFLTFLRKVVQAGDDVSSSSVWRVRFVPSSGVSVELLSGQPDIDEVVNGEERVGFLPRWYWEEVAAHQQTPVKQTTATAATLTDWQL</sequence>
<dbReference type="GO" id="GO:0003723">
    <property type="term" value="F:RNA binding"/>
    <property type="evidence" value="ECO:0007669"/>
    <property type="project" value="UniProtKB-KW"/>
</dbReference>
<dbReference type="GO" id="GO:0005829">
    <property type="term" value="C:cytosol"/>
    <property type="evidence" value="ECO:0007669"/>
    <property type="project" value="TreeGrafter"/>
</dbReference>
<keyword evidence="6" id="KW-0540">Nuclease</keyword>
<dbReference type="GO" id="GO:0000166">
    <property type="term" value="F:nucleotide binding"/>
    <property type="evidence" value="ECO:0007669"/>
    <property type="project" value="UniProtKB-KW"/>
</dbReference>
<evidence type="ECO:0000256" key="1">
    <source>
        <dbReference type="ARBA" id="ARBA00001968"/>
    </source>
</evidence>
<comment type="cofactor">
    <cofactor evidence="1 6">
        <name>a divalent metal cation</name>
        <dbReference type="ChEBI" id="CHEBI:60240"/>
    </cofactor>
</comment>
<keyword evidence="6" id="KW-0539">Nucleus</keyword>
<evidence type="ECO:0000256" key="3">
    <source>
        <dbReference type="ARBA" id="ARBA00044676"/>
    </source>
</evidence>
<evidence type="ECO:0000256" key="4">
    <source>
        <dbReference type="ARBA" id="ARBA00044692"/>
    </source>
</evidence>
<feature type="domain" description="RAI1-like" evidence="8">
    <location>
        <begin position="68"/>
        <end position="416"/>
    </location>
</feature>
<gene>
    <name evidence="9" type="ORF">K443DRAFT_684878</name>
</gene>
<dbReference type="PANTHER" id="PTHR12395">
    <property type="entry name" value="DOM-3 RELATED"/>
    <property type="match status" value="1"/>
</dbReference>
<evidence type="ECO:0000313" key="9">
    <source>
        <dbReference type="EMBL" id="KIJ92984.1"/>
    </source>
</evidence>
<dbReference type="EC" id="3.6.1.-" evidence="6"/>
<evidence type="ECO:0000313" key="10">
    <source>
        <dbReference type="Proteomes" id="UP000054477"/>
    </source>
</evidence>
<dbReference type="GO" id="GO:0110155">
    <property type="term" value="P:NAD-cap decapping"/>
    <property type="evidence" value="ECO:0007669"/>
    <property type="project" value="TreeGrafter"/>
</dbReference>
<evidence type="ECO:0000256" key="2">
    <source>
        <dbReference type="ARBA" id="ARBA00006562"/>
    </source>
</evidence>
<dbReference type="STRING" id="1095629.A0A0C9WII1"/>
<evidence type="ECO:0000256" key="6">
    <source>
        <dbReference type="RuleBase" id="RU367113"/>
    </source>
</evidence>
<feature type="compositionally biased region" description="Low complexity" evidence="7">
    <location>
        <begin position="37"/>
        <end position="52"/>
    </location>
</feature>
<evidence type="ECO:0000259" key="8">
    <source>
        <dbReference type="Pfam" id="PF08652"/>
    </source>
</evidence>
<keyword evidence="6" id="KW-0479">Metal-binding</keyword>
<organism evidence="9 10">
    <name type="scientific">Laccaria amethystina LaAM-08-1</name>
    <dbReference type="NCBI Taxonomy" id="1095629"/>
    <lineage>
        <taxon>Eukaryota</taxon>
        <taxon>Fungi</taxon>
        <taxon>Dikarya</taxon>
        <taxon>Basidiomycota</taxon>
        <taxon>Agaricomycotina</taxon>
        <taxon>Agaricomycetes</taxon>
        <taxon>Agaricomycetidae</taxon>
        <taxon>Agaricales</taxon>
        <taxon>Agaricineae</taxon>
        <taxon>Hydnangiaceae</taxon>
        <taxon>Laccaria</taxon>
    </lineage>
</organism>
<comment type="similarity">
    <text evidence="2 6">Belongs to the DXO/Dom3Z family.</text>
</comment>
<dbReference type="OrthoDB" id="5853397at2759"/>
<feature type="region of interest" description="Disordered" evidence="7">
    <location>
        <begin position="1"/>
        <end position="52"/>
    </location>
</feature>
<accession>A0A0C9WII1</accession>
<dbReference type="Pfam" id="PF08652">
    <property type="entry name" value="RAI1"/>
    <property type="match status" value="1"/>
</dbReference>
<keyword evidence="6" id="KW-0547">Nucleotide-binding</keyword>
<comment type="catalytic activity">
    <reaction evidence="5">
        <text>a 5'-end NAD(+)-phospho-ribonucleoside in mRNA + H2O = a 5'-end phospho-ribonucleoside in mRNA + NAD(+) + H(+)</text>
        <dbReference type="Rhea" id="RHEA:60880"/>
        <dbReference type="Rhea" id="RHEA-COMP:15692"/>
        <dbReference type="Rhea" id="RHEA-COMP:15698"/>
        <dbReference type="ChEBI" id="CHEBI:15377"/>
        <dbReference type="ChEBI" id="CHEBI:15378"/>
        <dbReference type="ChEBI" id="CHEBI:57540"/>
        <dbReference type="ChEBI" id="CHEBI:138282"/>
        <dbReference type="ChEBI" id="CHEBI:144029"/>
    </reaction>
    <physiologicalReaction direction="left-to-right" evidence="5">
        <dbReference type="Rhea" id="RHEA:60881"/>
    </physiologicalReaction>
</comment>
<comment type="subcellular location">
    <subcellularLocation>
        <location evidence="6">Nucleus</location>
    </subcellularLocation>
</comment>
<evidence type="ECO:0000256" key="7">
    <source>
        <dbReference type="SAM" id="MobiDB-lite"/>
    </source>
</evidence>
<reference evidence="9 10" key="1">
    <citation type="submission" date="2014-04" db="EMBL/GenBank/DDBJ databases">
        <authorList>
            <consortium name="DOE Joint Genome Institute"/>
            <person name="Kuo A."/>
            <person name="Kohler A."/>
            <person name="Nagy L.G."/>
            <person name="Floudas D."/>
            <person name="Copeland A."/>
            <person name="Barry K.W."/>
            <person name="Cichocki N."/>
            <person name="Veneault-Fourrey C."/>
            <person name="LaButti K."/>
            <person name="Lindquist E.A."/>
            <person name="Lipzen A."/>
            <person name="Lundell T."/>
            <person name="Morin E."/>
            <person name="Murat C."/>
            <person name="Sun H."/>
            <person name="Tunlid A."/>
            <person name="Henrissat B."/>
            <person name="Grigoriev I.V."/>
            <person name="Hibbett D.S."/>
            <person name="Martin F."/>
            <person name="Nordberg H.P."/>
            <person name="Cantor M.N."/>
            <person name="Hua S.X."/>
        </authorList>
    </citation>
    <scope>NUCLEOTIDE SEQUENCE [LARGE SCALE GENOMIC DNA]</scope>
    <source>
        <strain evidence="9 10">LaAM-08-1</strain>
    </source>
</reference>
<dbReference type="InterPro" id="IPR013961">
    <property type="entry name" value="RAI1"/>
</dbReference>
<dbReference type="Proteomes" id="UP000054477">
    <property type="component" value="Unassembled WGS sequence"/>
</dbReference>
<dbReference type="GO" id="GO:0000956">
    <property type="term" value="P:nuclear-transcribed mRNA catabolic process"/>
    <property type="evidence" value="ECO:0007669"/>
    <property type="project" value="TreeGrafter"/>
</dbReference>
<dbReference type="AlphaFoldDB" id="A0A0C9WII1"/>
<comment type="catalytic activity">
    <reaction evidence="3">
        <text>a 5'-end (N(7)-methyl 5'-triphosphoguanosine)-ribonucleoside-ribonucleotide in mRNA + H2O = a (N(7)-methyl 5'-triphosphoguanosine)-nucleoside + a 5'-end phospho-ribonucleoside in mRNA + H(+)</text>
        <dbReference type="Rhea" id="RHEA:66928"/>
        <dbReference type="Rhea" id="RHEA-COMP:15692"/>
        <dbReference type="Rhea" id="RHEA-COMP:17313"/>
        <dbReference type="ChEBI" id="CHEBI:15377"/>
        <dbReference type="ChEBI" id="CHEBI:15378"/>
        <dbReference type="ChEBI" id="CHEBI:138282"/>
        <dbReference type="ChEBI" id="CHEBI:172876"/>
        <dbReference type="ChEBI" id="CHEBI:172877"/>
    </reaction>
    <physiologicalReaction direction="left-to-right" evidence="3">
        <dbReference type="Rhea" id="RHEA:66929"/>
    </physiologicalReaction>
</comment>
<keyword evidence="6" id="KW-0694">RNA-binding</keyword>
<reference evidence="10" key="2">
    <citation type="submission" date="2015-01" db="EMBL/GenBank/DDBJ databases">
        <title>Evolutionary Origins and Diversification of the Mycorrhizal Mutualists.</title>
        <authorList>
            <consortium name="DOE Joint Genome Institute"/>
            <consortium name="Mycorrhizal Genomics Consortium"/>
            <person name="Kohler A."/>
            <person name="Kuo A."/>
            <person name="Nagy L.G."/>
            <person name="Floudas D."/>
            <person name="Copeland A."/>
            <person name="Barry K.W."/>
            <person name="Cichocki N."/>
            <person name="Veneault-Fourrey C."/>
            <person name="LaButti K."/>
            <person name="Lindquist E.A."/>
            <person name="Lipzen A."/>
            <person name="Lundell T."/>
            <person name="Morin E."/>
            <person name="Murat C."/>
            <person name="Riley R."/>
            <person name="Ohm R."/>
            <person name="Sun H."/>
            <person name="Tunlid A."/>
            <person name="Henrissat B."/>
            <person name="Grigoriev I.V."/>
            <person name="Hibbett D.S."/>
            <person name="Martin F."/>
        </authorList>
    </citation>
    <scope>NUCLEOTIDE SEQUENCE [LARGE SCALE GENOMIC DNA]</scope>
    <source>
        <strain evidence="10">LaAM-08-1</strain>
    </source>
</reference>
<dbReference type="GO" id="GO:0004518">
    <property type="term" value="F:nuclease activity"/>
    <property type="evidence" value="ECO:0007669"/>
    <property type="project" value="UniProtKB-KW"/>
</dbReference>
<dbReference type="GO" id="GO:0046872">
    <property type="term" value="F:metal ion binding"/>
    <property type="evidence" value="ECO:0007669"/>
    <property type="project" value="UniProtKB-KW"/>
</dbReference>
<protein>
    <recommendedName>
        <fullName evidence="6">Decapping nuclease</fullName>
        <ecNumber evidence="6">3.6.1.-</ecNumber>
    </recommendedName>
</protein>
<keyword evidence="6" id="KW-0378">Hydrolase</keyword>
<dbReference type="GO" id="GO:0005634">
    <property type="term" value="C:nucleus"/>
    <property type="evidence" value="ECO:0007669"/>
    <property type="project" value="UniProtKB-SubCell"/>
</dbReference>
<dbReference type="EMBL" id="KN838872">
    <property type="protein sequence ID" value="KIJ92984.1"/>
    <property type="molecule type" value="Genomic_DNA"/>
</dbReference>